<sequence>MIFPLLLISLSPIPTTLGAFIDKAVENRVEGSNTVHHLCDTTKETLGNPQLPLTDSLRALTLTGSNQPKDMLDHPLLSGSTSATPPISSVQKTEYLKVRENWITNEERLFLLYQDSIEIEKIHKQIVDSGEFSLPMDSVSVEVELDASRAYRNIIEFKKKIEIFKKVKFWELGNLSSQSLDSNGKNILNLLLKNQKDFSMPDWLQNLSPQMLASIPKETWREFALFYVNQAQDYLEKIDTGCVQCTICSGPIKYLFPLLFKTIDFLYKQDFIDDKVISSLLKDRDILVSIVYPCTHDIFWKRYPPLLQKRYQEYFPQGHMMQALIDIQQNWFLPFCFKFYHALSKQELMWMKYDIVDTFMVNAFWKALGEEGRTDIEEWVILSKSLDEKHEERMKMLLDVKHDPTSSDVKKQAAFDVDVEQLIKFLKRVYAKDDTLLIDYTQRERLITSICEMLDFIDKNFSRGIIGEQAKNPAINDKDFEEKFQLILSSNRIFNLADLAIEYKNMYESDEIEFSKSYPFHNKCMNLPYADRMQGIYTEFKKIYTKIEERKDELSNWLKEQKDMKSLLNIEELRYEHKQIFQEMGIK</sequence>
<dbReference type="AlphaFoldDB" id="A0A5B0LV55"/>
<evidence type="ECO:0000313" key="5">
    <source>
        <dbReference type="Proteomes" id="UP000325313"/>
    </source>
</evidence>
<dbReference type="Proteomes" id="UP000324748">
    <property type="component" value="Unassembled WGS sequence"/>
</dbReference>
<evidence type="ECO:0000313" key="3">
    <source>
        <dbReference type="EMBL" id="KAA1137741.1"/>
    </source>
</evidence>
<keyword evidence="1" id="KW-0732">Signal</keyword>
<dbReference type="EMBL" id="VDEP01000005">
    <property type="protein sequence ID" value="KAA1137741.1"/>
    <property type="molecule type" value="Genomic_DNA"/>
</dbReference>
<dbReference type="Proteomes" id="UP000325313">
    <property type="component" value="Unassembled WGS sequence"/>
</dbReference>
<comment type="caution">
    <text evidence="2">The sequence shown here is derived from an EMBL/GenBank/DDBJ whole genome shotgun (WGS) entry which is preliminary data.</text>
</comment>
<keyword evidence="4" id="KW-1185">Reference proteome</keyword>
<accession>A0A5B0LV55</accession>
<proteinExistence type="predicted"/>
<evidence type="ECO:0000313" key="4">
    <source>
        <dbReference type="Proteomes" id="UP000324748"/>
    </source>
</evidence>
<reference evidence="4 5" key="1">
    <citation type="submission" date="2019-05" db="EMBL/GenBank/DDBJ databases">
        <title>Emergence of the Ug99 lineage of the wheat stem rust pathogen through somatic hybridization.</title>
        <authorList>
            <person name="Li F."/>
            <person name="Upadhyaya N.M."/>
            <person name="Sperschneider J."/>
            <person name="Matny O."/>
            <person name="Nguyen-Phuc H."/>
            <person name="Mago R."/>
            <person name="Raley C."/>
            <person name="Miller M.E."/>
            <person name="Silverstein K.A.T."/>
            <person name="Henningsen E."/>
            <person name="Hirsch C.D."/>
            <person name="Visser B."/>
            <person name="Pretorius Z.A."/>
            <person name="Steffenson B.J."/>
            <person name="Schwessinger B."/>
            <person name="Dodds P.N."/>
            <person name="Figueroa M."/>
        </authorList>
    </citation>
    <scope>NUCLEOTIDE SEQUENCE [LARGE SCALE GENOMIC DNA]</scope>
    <source>
        <strain evidence="2">21-0</strain>
        <strain evidence="3 5">Ug99</strain>
    </source>
</reference>
<protein>
    <submittedName>
        <fullName evidence="2">Uncharacterized protein</fullName>
    </submittedName>
</protein>
<feature type="signal peptide" evidence="1">
    <location>
        <begin position="1"/>
        <end position="18"/>
    </location>
</feature>
<evidence type="ECO:0000256" key="1">
    <source>
        <dbReference type="SAM" id="SignalP"/>
    </source>
</evidence>
<organism evidence="2 4">
    <name type="scientific">Puccinia graminis f. sp. tritici</name>
    <dbReference type="NCBI Taxonomy" id="56615"/>
    <lineage>
        <taxon>Eukaryota</taxon>
        <taxon>Fungi</taxon>
        <taxon>Dikarya</taxon>
        <taxon>Basidiomycota</taxon>
        <taxon>Pucciniomycotina</taxon>
        <taxon>Pucciniomycetes</taxon>
        <taxon>Pucciniales</taxon>
        <taxon>Pucciniaceae</taxon>
        <taxon>Puccinia</taxon>
    </lineage>
</organism>
<name>A0A5B0LV55_PUCGR</name>
<dbReference type="EMBL" id="VSWC01000184">
    <property type="protein sequence ID" value="KAA1067474.1"/>
    <property type="molecule type" value="Genomic_DNA"/>
</dbReference>
<feature type="chain" id="PRO_5036366049" evidence="1">
    <location>
        <begin position="19"/>
        <end position="587"/>
    </location>
</feature>
<evidence type="ECO:0000313" key="2">
    <source>
        <dbReference type="EMBL" id="KAA1067474.1"/>
    </source>
</evidence>
<gene>
    <name evidence="2" type="ORF">PGT21_006595</name>
    <name evidence="3" type="ORF">PGTUg99_010800</name>
</gene>